<gene>
    <name evidence="2" type="ORF">SAMEA4475696_00717</name>
</gene>
<feature type="transmembrane region" description="Helical" evidence="1">
    <location>
        <begin position="221"/>
        <end position="242"/>
    </location>
</feature>
<accession>A0A239VDG2</accession>
<dbReference type="EMBL" id="LT906453">
    <property type="protein sequence ID" value="SNV19504.1"/>
    <property type="molecule type" value="Genomic_DNA"/>
</dbReference>
<name>A0A239VDG2_9MICO</name>
<dbReference type="KEGG" id="dco:SAMEA4475696_0717"/>
<evidence type="ECO:0000313" key="2">
    <source>
        <dbReference type="EMBL" id="SNV19504.1"/>
    </source>
</evidence>
<reference evidence="2 3" key="1">
    <citation type="submission" date="2017-06" db="EMBL/GenBank/DDBJ databases">
        <authorList>
            <consortium name="Pathogen Informatics"/>
        </authorList>
    </citation>
    <scope>NUCLEOTIDE SEQUENCE [LARGE SCALE GENOMIC DNA]</scope>
    <source>
        <strain evidence="2 3">NCTC13039</strain>
    </source>
</reference>
<dbReference type="AlphaFoldDB" id="A0A239VDG2"/>
<keyword evidence="1" id="KW-0472">Membrane</keyword>
<keyword evidence="3" id="KW-1185">Reference proteome</keyword>
<feature type="transmembrane region" description="Helical" evidence="1">
    <location>
        <begin position="304"/>
        <end position="325"/>
    </location>
</feature>
<keyword evidence="1" id="KW-0812">Transmembrane</keyword>
<sequence>MTLSGSTNSAKKSDEINLILSEELRKSDIYGGVLLAQEIESSSQPQDLPGGPTSILLVNSTYLKAYPELKSTVGETPSTDNRINIYIPENRRPYEEAIDKGVKAYLELQAGEGSGNLAQISTHVITSAAWPLINDIYGLNTKTSIKDPVVVLLSDGLTPVSNVDLAAAITKSQLVFTSRAAAEKVVSDGKLTTYVHSLVSSDQARIEARDKAAQDLAQQTVTFILGIIILIISSTALAALWVQSRRQRLFAEWVTGHSWLRRHSIAVFGYTLLTIATVTAWSIFITPSTSESLPPGEDDRLALLGWAGTLGCAIAITVFITSLAITTARTDHRQEGHA</sequence>
<keyword evidence="1" id="KW-1133">Transmembrane helix</keyword>
<proteinExistence type="predicted"/>
<dbReference type="Proteomes" id="UP000242637">
    <property type="component" value="Chromosome 1"/>
</dbReference>
<evidence type="ECO:0000313" key="3">
    <source>
        <dbReference type="Proteomes" id="UP000242637"/>
    </source>
</evidence>
<dbReference type="STRING" id="1121387.GCA_000429885_01814"/>
<feature type="transmembrane region" description="Helical" evidence="1">
    <location>
        <begin position="263"/>
        <end position="284"/>
    </location>
</feature>
<protein>
    <submittedName>
        <fullName evidence="2">Uncharacterized protein conserved in bacteria</fullName>
    </submittedName>
</protein>
<evidence type="ECO:0000256" key="1">
    <source>
        <dbReference type="SAM" id="Phobius"/>
    </source>
</evidence>
<organism evidence="2 3">
    <name type="scientific">Dermatophilus congolensis</name>
    <dbReference type="NCBI Taxonomy" id="1863"/>
    <lineage>
        <taxon>Bacteria</taxon>
        <taxon>Bacillati</taxon>
        <taxon>Actinomycetota</taxon>
        <taxon>Actinomycetes</taxon>
        <taxon>Micrococcales</taxon>
        <taxon>Dermatophilaceae</taxon>
        <taxon>Dermatophilus</taxon>
    </lineage>
</organism>